<reference evidence="1 2" key="1">
    <citation type="submission" date="2020-10" db="EMBL/GenBank/DDBJ databases">
        <title>Nocardioides sp. isolated from sludge.</title>
        <authorList>
            <person name="Zhang X."/>
        </authorList>
    </citation>
    <scope>NUCLEOTIDE SEQUENCE [LARGE SCALE GENOMIC DNA]</scope>
    <source>
        <strain evidence="1 2">Y6</strain>
    </source>
</reference>
<organism evidence="1 2">
    <name type="scientific">Nocardioides malaquae</name>
    <dbReference type="NCBI Taxonomy" id="2773426"/>
    <lineage>
        <taxon>Bacteria</taxon>
        <taxon>Bacillati</taxon>
        <taxon>Actinomycetota</taxon>
        <taxon>Actinomycetes</taxon>
        <taxon>Propionibacteriales</taxon>
        <taxon>Nocardioidaceae</taxon>
        <taxon>Nocardioides</taxon>
    </lineage>
</organism>
<sequence>MDKNVIFTAPQPCQRALPSARVLTTTWRRDLAAQGALRLRDERIVALACAAKAPKAAELAANVTGPVAWRPPPC</sequence>
<keyword evidence="2" id="KW-1185">Reference proteome</keyword>
<dbReference type="RefSeq" id="WP_193636858.1">
    <property type="nucleotide sequence ID" value="NZ_JADCSA010000002.1"/>
</dbReference>
<protein>
    <submittedName>
        <fullName evidence="1">Uncharacterized protein</fullName>
    </submittedName>
</protein>
<dbReference type="EMBL" id="JADCSA010000002">
    <property type="protein sequence ID" value="MBE7323528.1"/>
    <property type="molecule type" value="Genomic_DNA"/>
</dbReference>
<comment type="caution">
    <text evidence="1">The sequence shown here is derived from an EMBL/GenBank/DDBJ whole genome shotgun (WGS) entry which is preliminary data.</text>
</comment>
<gene>
    <name evidence="1" type="ORF">IEQ44_02520</name>
</gene>
<proteinExistence type="predicted"/>
<accession>A0ABR9RPP8</accession>
<evidence type="ECO:0000313" key="2">
    <source>
        <dbReference type="Proteomes" id="UP000756387"/>
    </source>
</evidence>
<evidence type="ECO:0000313" key="1">
    <source>
        <dbReference type="EMBL" id="MBE7323528.1"/>
    </source>
</evidence>
<name>A0ABR9RPP8_9ACTN</name>
<dbReference type="Proteomes" id="UP000756387">
    <property type="component" value="Unassembled WGS sequence"/>
</dbReference>